<dbReference type="InterPro" id="IPR018607">
    <property type="entry name" value="Ctf8"/>
</dbReference>
<dbReference type="GeneID" id="17089328"/>
<dbReference type="PANTHER" id="PTHR47475">
    <property type="entry name" value="CHROMOSOME TRANSMISSION FIDELITY PROTEIN 8"/>
    <property type="match status" value="1"/>
</dbReference>
<gene>
    <name evidence="1" type="ORF">Gasu_20700</name>
</gene>
<dbReference type="AlphaFoldDB" id="M2Y453"/>
<dbReference type="Gramene" id="EME30609">
    <property type="protein sequence ID" value="EME30609"/>
    <property type="gene ID" value="Gasu_20700"/>
</dbReference>
<dbReference type="PANTHER" id="PTHR47475:SF2">
    <property type="entry name" value="CHROMOSOME TRANSMISSION FIDELITY PROTEIN 8"/>
    <property type="match status" value="1"/>
</dbReference>
<dbReference type="RefSeq" id="XP_005707129.1">
    <property type="nucleotide sequence ID" value="XM_005707072.1"/>
</dbReference>
<reference evidence="2" key="1">
    <citation type="journal article" date="2013" name="Science">
        <title>Gene transfer from bacteria and archaea facilitated evolution of an extremophilic eukaryote.</title>
        <authorList>
            <person name="Schonknecht G."/>
            <person name="Chen W.H."/>
            <person name="Ternes C.M."/>
            <person name="Barbier G.G."/>
            <person name="Shrestha R.P."/>
            <person name="Stanke M."/>
            <person name="Brautigam A."/>
            <person name="Baker B.J."/>
            <person name="Banfield J.F."/>
            <person name="Garavito R.M."/>
            <person name="Carr K."/>
            <person name="Wilkerson C."/>
            <person name="Rensing S.A."/>
            <person name="Gagneul D."/>
            <person name="Dickenson N.E."/>
            <person name="Oesterhelt C."/>
            <person name="Lercher M.J."/>
            <person name="Weber A.P."/>
        </authorList>
    </citation>
    <scope>NUCLEOTIDE SEQUENCE [LARGE SCALE GENOMIC DNA]</scope>
    <source>
        <strain evidence="2">074W</strain>
    </source>
</reference>
<proteinExistence type="predicted"/>
<dbReference type="Pfam" id="PF09696">
    <property type="entry name" value="Ctf8"/>
    <property type="match status" value="1"/>
</dbReference>
<accession>M2Y453</accession>
<sequence length="118" mass="13306">MRVPVCYSKENAKDWILLELQGSFHLNEQSTHQSLHRIEETTQLGGLNIGDLWVNWEQATAKLRVGNSLLQGKVESLKKPFAVLKKEANGKENQASIQVLGVAKTRILFNTRPLLLTK</sequence>
<dbReference type="EMBL" id="KB454498">
    <property type="protein sequence ID" value="EME30609.1"/>
    <property type="molecule type" value="Genomic_DNA"/>
</dbReference>
<evidence type="ECO:0000313" key="2">
    <source>
        <dbReference type="Proteomes" id="UP000030680"/>
    </source>
</evidence>
<name>M2Y453_GALSU</name>
<dbReference type="OrthoDB" id="121932at2759"/>
<dbReference type="Proteomes" id="UP000030680">
    <property type="component" value="Unassembled WGS sequence"/>
</dbReference>
<evidence type="ECO:0000313" key="1">
    <source>
        <dbReference type="EMBL" id="EME30609.1"/>
    </source>
</evidence>
<dbReference type="eggNOG" id="ENOG502SBIQ">
    <property type="taxonomic scope" value="Eukaryota"/>
</dbReference>
<dbReference type="GO" id="GO:0007064">
    <property type="term" value="P:mitotic sister chromatid cohesion"/>
    <property type="evidence" value="ECO:0007669"/>
    <property type="project" value="InterPro"/>
</dbReference>
<organism evidence="1 2">
    <name type="scientific">Galdieria sulphuraria</name>
    <name type="common">Red alga</name>
    <dbReference type="NCBI Taxonomy" id="130081"/>
    <lineage>
        <taxon>Eukaryota</taxon>
        <taxon>Rhodophyta</taxon>
        <taxon>Bangiophyceae</taxon>
        <taxon>Galdieriales</taxon>
        <taxon>Galdieriaceae</taxon>
        <taxon>Galdieria</taxon>
    </lineage>
</organism>
<keyword evidence="2" id="KW-1185">Reference proteome</keyword>
<dbReference type="GO" id="GO:0031390">
    <property type="term" value="C:Ctf18 RFC-like complex"/>
    <property type="evidence" value="ECO:0007669"/>
    <property type="project" value="InterPro"/>
</dbReference>
<protein>
    <submittedName>
        <fullName evidence="1">Chromosome transmission fidelity protein 8 isoform 1</fullName>
    </submittedName>
</protein>